<dbReference type="InterPro" id="IPR014581">
    <property type="entry name" value="UCP033303"/>
</dbReference>
<dbReference type="EMBL" id="QHLQ01000006">
    <property type="protein sequence ID" value="NIZ60971.1"/>
    <property type="molecule type" value="Genomic_DNA"/>
</dbReference>
<reference evidence="1 2" key="1">
    <citation type="submission" date="2018-05" db="EMBL/GenBank/DDBJ databases">
        <authorList>
            <person name="Zhang Y.-J."/>
        </authorList>
    </citation>
    <scope>NUCLEOTIDE SEQUENCE [LARGE SCALE GENOMIC DNA]</scope>
    <source>
        <strain evidence="1 2">CY04</strain>
    </source>
</reference>
<dbReference type="PIRSF" id="PIRSF033303">
    <property type="entry name" value="UCP033303"/>
    <property type="match status" value="1"/>
</dbReference>
<sequence>MAHVDWYIEGRSFGGCNCNYGCPCQFEDLPTHGHCTGFEVLHIDKGHFGDIDLSGQKIALLYAWPGPIYEGNGAMQVIIDDGATPDQHDALNRVLQGEETDPEASHWWVYRAMCSTVHDTLTKRINFEVDIESRKAHVAIPGVLKSSGRPIQAPHGGGEHRVRIDIPNGIEFTLAEIGSSSSSASGAITFDLSDTYGQWSILRHGPHGVQS</sequence>
<dbReference type="Pfam" id="PF07040">
    <property type="entry name" value="DUF1326"/>
    <property type="match status" value="1"/>
</dbReference>
<evidence type="ECO:0008006" key="3">
    <source>
        <dbReference type="Google" id="ProtNLM"/>
    </source>
</evidence>
<dbReference type="Proteomes" id="UP001429564">
    <property type="component" value="Unassembled WGS sequence"/>
</dbReference>
<accession>A0ABX0W5P7</accession>
<proteinExistence type="predicted"/>
<organism evidence="1 2">
    <name type="scientific">Parasedimentitalea denitrificans</name>
    <dbReference type="NCBI Taxonomy" id="2211118"/>
    <lineage>
        <taxon>Bacteria</taxon>
        <taxon>Pseudomonadati</taxon>
        <taxon>Pseudomonadota</taxon>
        <taxon>Alphaproteobacteria</taxon>
        <taxon>Rhodobacterales</taxon>
        <taxon>Paracoccaceae</taxon>
        <taxon>Parasedimentitalea</taxon>
    </lineage>
</organism>
<gene>
    <name evidence="1" type="ORF">DL239_08285</name>
</gene>
<dbReference type="InterPro" id="IPR009758">
    <property type="entry name" value="DUF1326"/>
</dbReference>
<evidence type="ECO:0000313" key="1">
    <source>
        <dbReference type="EMBL" id="NIZ60971.1"/>
    </source>
</evidence>
<name>A0ABX0W5P7_9RHOB</name>
<protein>
    <recommendedName>
        <fullName evidence="3">DUF1326 domain-containing protein</fullName>
    </recommendedName>
</protein>
<comment type="caution">
    <text evidence="1">The sequence shown here is derived from an EMBL/GenBank/DDBJ whole genome shotgun (WGS) entry which is preliminary data.</text>
</comment>
<evidence type="ECO:0000313" key="2">
    <source>
        <dbReference type="Proteomes" id="UP001429564"/>
    </source>
</evidence>
<dbReference type="RefSeq" id="WP_167683552.1">
    <property type="nucleotide sequence ID" value="NZ_QHLQ01000006.1"/>
</dbReference>
<keyword evidence="2" id="KW-1185">Reference proteome</keyword>